<comment type="caution">
    <text evidence="1">The sequence shown here is derived from an EMBL/GenBank/DDBJ whole genome shotgun (WGS) entry which is preliminary data.</text>
</comment>
<protein>
    <submittedName>
        <fullName evidence="1">Uncharacterized protein</fullName>
    </submittedName>
</protein>
<evidence type="ECO:0000313" key="1">
    <source>
        <dbReference type="EMBL" id="CAK9140030.1"/>
    </source>
</evidence>
<evidence type="ECO:0000313" key="2">
    <source>
        <dbReference type="Proteomes" id="UP001642360"/>
    </source>
</evidence>
<accession>A0ABC8R4V3</accession>
<dbReference type="AlphaFoldDB" id="A0ABC8R4V3"/>
<organism evidence="1 2">
    <name type="scientific">Ilex paraguariensis</name>
    <name type="common">yerba mate</name>
    <dbReference type="NCBI Taxonomy" id="185542"/>
    <lineage>
        <taxon>Eukaryota</taxon>
        <taxon>Viridiplantae</taxon>
        <taxon>Streptophyta</taxon>
        <taxon>Embryophyta</taxon>
        <taxon>Tracheophyta</taxon>
        <taxon>Spermatophyta</taxon>
        <taxon>Magnoliopsida</taxon>
        <taxon>eudicotyledons</taxon>
        <taxon>Gunneridae</taxon>
        <taxon>Pentapetalae</taxon>
        <taxon>asterids</taxon>
        <taxon>campanulids</taxon>
        <taxon>Aquifoliales</taxon>
        <taxon>Aquifoliaceae</taxon>
        <taxon>Ilex</taxon>
    </lineage>
</organism>
<keyword evidence="2" id="KW-1185">Reference proteome</keyword>
<name>A0ABC8R4V3_9AQUA</name>
<reference evidence="1 2" key="1">
    <citation type="submission" date="2024-02" db="EMBL/GenBank/DDBJ databases">
        <authorList>
            <person name="Vignale AGUSTIN F."/>
            <person name="Sosa J E."/>
            <person name="Modenutti C."/>
        </authorList>
    </citation>
    <scope>NUCLEOTIDE SEQUENCE [LARGE SCALE GENOMIC DNA]</scope>
</reference>
<dbReference type="EMBL" id="CAUOFW020001006">
    <property type="protein sequence ID" value="CAK9140030.1"/>
    <property type="molecule type" value="Genomic_DNA"/>
</dbReference>
<gene>
    <name evidence="1" type="ORF">ILEXP_LOCUS7447</name>
</gene>
<proteinExistence type="predicted"/>
<sequence length="79" mass="9087">METIEGVYGERSKSSTLRHLCIKGGEEIEALNDLDKAIAAIAMVAHTIQIKQRTIYVDLITTMVKHTLFRYWFVYNAIR</sequence>
<dbReference type="Proteomes" id="UP001642360">
    <property type="component" value="Unassembled WGS sequence"/>
</dbReference>